<keyword evidence="8" id="KW-0653">Protein transport</keyword>
<keyword evidence="2" id="KW-0926">Vacuole</keyword>
<sequence length="287" mass="31958">MPIRSQLSVWLLHKKSILHPGEIASSHVAHMLETLPSHLLQVTVAVNRSGTCGTLYVADPLEACSSLQNKGTEQTRLALIIRGGCAFEDKIRNAQNAGFRAAIVYNDQNDGSLVYMMIHPKNITVHAIFVSKFAGETLKQYAEEGNGRCCLYPNHYESTWTVLTISFISFVVICAIAVFVYFAPRHWSSSQGTHYRSQRVDAEMVEALPCVTFSSAHLRDHHTEDTCAICLEDYKDGEILKVLPCRHGFHSICMDSWLNKSGTFCPVCKHDLATKIACSDVKKGIRV</sequence>
<evidence type="ECO:0000256" key="15">
    <source>
        <dbReference type="PROSITE-ProRule" id="PRU00175"/>
    </source>
</evidence>
<name>A0AAW0L3F2_QUESU</name>
<organism evidence="18 19">
    <name type="scientific">Quercus suber</name>
    <name type="common">Cork oak</name>
    <dbReference type="NCBI Taxonomy" id="58331"/>
    <lineage>
        <taxon>Eukaryota</taxon>
        <taxon>Viridiplantae</taxon>
        <taxon>Streptophyta</taxon>
        <taxon>Embryophyta</taxon>
        <taxon>Tracheophyta</taxon>
        <taxon>Spermatophyta</taxon>
        <taxon>Magnoliopsida</taxon>
        <taxon>eudicotyledons</taxon>
        <taxon>Gunneridae</taxon>
        <taxon>Pentapetalae</taxon>
        <taxon>rosids</taxon>
        <taxon>fabids</taxon>
        <taxon>Fagales</taxon>
        <taxon>Fagaceae</taxon>
        <taxon>Quercus</taxon>
    </lineage>
</organism>
<evidence type="ECO:0000256" key="2">
    <source>
        <dbReference type="ARBA" id="ARBA00022554"/>
    </source>
</evidence>
<keyword evidence="19" id="KW-1185">Reference proteome</keyword>
<evidence type="ECO:0000256" key="11">
    <source>
        <dbReference type="ARBA" id="ARBA00023157"/>
    </source>
</evidence>
<proteinExistence type="predicted"/>
<dbReference type="FunFam" id="3.30.40.10:FF:000388">
    <property type="entry name" value="Putative RING zinc finger domain superfamily protein"/>
    <property type="match status" value="1"/>
</dbReference>
<evidence type="ECO:0000256" key="6">
    <source>
        <dbReference type="ARBA" id="ARBA00022771"/>
    </source>
</evidence>
<dbReference type="GO" id="GO:0012505">
    <property type="term" value="C:endomembrane system"/>
    <property type="evidence" value="ECO:0007669"/>
    <property type="project" value="UniProtKB-SubCell"/>
</dbReference>
<keyword evidence="9 16" id="KW-1133">Transmembrane helix</keyword>
<evidence type="ECO:0000256" key="3">
    <source>
        <dbReference type="ARBA" id="ARBA00022692"/>
    </source>
</evidence>
<dbReference type="FunFam" id="3.50.30.30:FF:000020">
    <property type="entry name" value="Receptor homology region transmembrane domain-and RING domain-containing protein 2"/>
    <property type="match status" value="1"/>
</dbReference>
<dbReference type="InterPro" id="IPR051653">
    <property type="entry name" value="E3_ligase_sorting_rcpt"/>
</dbReference>
<comment type="caution">
    <text evidence="18">The sequence shown here is derived from an EMBL/GenBank/DDBJ whole genome shotgun (WGS) entry which is preliminary data.</text>
</comment>
<evidence type="ECO:0000259" key="17">
    <source>
        <dbReference type="PROSITE" id="PS50089"/>
    </source>
</evidence>
<evidence type="ECO:0000313" key="19">
    <source>
        <dbReference type="Proteomes" id="UP000237347"/>
    </source>
</evidence>
<dbReference type="InterPro" id="IPR013083">
    <property type="entry name" value="Znf_RING/FYVE/PHD"/>
</dbReference>
<keyword evidence="1" id="KW-0813">Transport</keyword>
<dbReference type="InterPro" id="IPR001841">
    <property type="entry name" value="Znf_RING"/>
</dbReference>
<evidence type="ECO:0000256" key="10">
    <source>
        <dbReference type="ARBA" id="ARBA00023136"/>
    </source>
</evidence>
<dbReference type="GO" id="GO:0015031">
    <property type="term" value="P:protein transport"/>
    <property type="evidence" value="ECO:0007669"/>
    <property type="project" value="UniProtKB-KW"/>
</dbReference>
<dbReference type="AlphaFoldDB" id="A0AAW0L3F2"/>
<dbReference type="EMBL" id="PKMF04000165">
    <property type="protein sequence ID" value="KAK7845775.1"/>
    <property type="molecule type" value="Genomic_DNA"/>
</dbReference>
<evidence type="ECO:0000256" key="5">
    <source>
        <dbReference type="ARBA" id="ARBA00022729"/>
    </source>
</evidence>
<dbReference type="PANTHER" id="PTHR47168:SF5">
    <property type="entry name" value="RING-TYPE DOMAIN-CONTAINING PROTEIN"/>
    <property type="match status" value="1"/>
</dbReference>
<comment type="subcellular location">
    <subcellularLocation>
        <location evidence="13">Endomembrane system</location>
        <topology evidence="13">Single-pass type I membrane protein</topology>
    </subcellularLocation>
    <subcellularLocation>
        <location evidence="14">Protein storage vacuole membrane</location>
    </subcellularLocation>
</comment>
<dbReference type="InterPro" id="IPR003137">
    <property type="entry name" value="PA_domain"/>
</dbReference>
<dbReference type="PROSITE" id="PS50089">
    <property type="entry name" value="ZF_RING_2"/>
    <property type="match status" value="1"/>
</dbReference>
<dbReference type="Gene3D" id="3.30.40.10">
    <property type="entry name" value="Zinc/RING finger domain, C3HC4 (zinc finger)"/>
    <property type="match status" value="1"/>
</dbReference>
<evidence type="ECO:0000256" key="14">
    <source>
        <dbReference type="ARBA" id="ARBA00060484"/>
    </source>
</evidence>
<keyword evidence="6 15" id="KW-0863">Zinc-finger</keyword>
<dbReference type="SUPFAM" id="SSF52025">
    <property type="entry name" value="PA domain"/>
    <property type="match status" value="1"/>
</dbReference>
<reference evidence="18 19" key="1">
    <citation type="journal article" date="2018" name="Sci. Data">
        <title>The draft genome sequence of cork oak.</title>
        <authorList>
            <person name="Ramos A.M."/>
            <person name="Usie A."/>
            <person name="Barbosa P."/>
            <person name="Barros P.M."/>
            <person name="Capote T."/>
            <person name="Chaves I."/>
            <person name="Simoes F."/>
            <person name="Abreu I."/>
            <person name="Carrasquinho I."/>
            <person name="Faro C."/>
            <person name="Guimaraes J.B."/>
            <person name="Mendonca D."/>
            <person name="Nobrega F."/>
            <person name="Rodrigues L."/>
            <person name="Saibo N.J.M."/>
            <person name="Varela M.C."/>
            <person name="Egas C."/>
            <person name="Matos J."/>
            <person name="Miguel C.M."/>
            <person name="Oliveira M.M."/>
            <person name="Ricardo C.P."/>
            <person name="Goncalves S."/>
        </authorList>
    </citation>
    <scope>NUCLEOTIDE SEQUENCE [LARGE SCALE GENOMIC DNA]</scope>
    <source>
        <strain evidence="19">cv. HL8</strain>
    </source>
</reference>
<keyword evidence="5" id="KW-0732">Signal</keyword>
<feature type="transmembrane region" description="Helical" evidence="16">
    <location>
        <begin position="160"/>
        <end position="182"/>
    </location>
</feature>
<evidence type="ECO:0000256" key="1">
    <source>
        <dbReference type="ARBA" id="ARBA00022448"/>
    </source>
</evidence>
<dbReference type="PANTHER" id="PTHR47168">
    <property type="entry name" value="RING ZINC FINGER DOMAIN SUPERFAMILY PROTEIN-RELATED"/>
    <property type="match status" value="1"/>
</dbReference>
<accession>A0AAW0L3F2</accession>
<dbReference type="Pfam" id="PF13639">
    <property type="entry name" value="zf-RING_2"/>
    <property type="match status" value="1"/>
</dbReference>
<evidence type="ECO:0000256" key="4">
    <source>
        <dbReference type="ARBA" id="ARBA00022723"/>
    </source>
</evidence>
<feature type="domain" description="RING-type" evidence="17">
    <location>
        <begin position="227"/>
        <end position="269"/>
    </location>
</feature>
<dbReference type="SMART" id="SM00184">
    <property type="entry name" value="RING"/>
    <property type="match status" value="1"/>
</dbReference>
<evidence type="ECO:0000313" key="18">
    <source>
        <dbReference type="EMBL" id="KAK7845775.1"/>
    </source>
</evidence>
<dbReference type="GO" id="GO:0008270">
    <property type="term" value="F:zinc ion binding"/>
    <property type="evidence" value="ECO:0007669"/>
    <property type="project" value="UniProtKB-KW"/>
</dbReference>
<evidence type="ECO:0000256" key="9">
    <source>
        <dbReference type="ARBA" id="ARBA00022989"/>
    </source>
</evidence>
<evidence type="ECO:0000256" key="16">
    <source>
        <dbReference type="SAM" id="Phobius"/>
    </source>
</evidence>
<evidence type="ECO:0000256" key="7">
    <source>
        <dbReference type="ARBA" id="ARBA00022833"/>
    </source>
</evidence>
<protein>
    <submittedName>
        <fullName evidence="18">Receptor like proteiny region</fullName>
    </submittedName>
</protein>
<evidence type="ECO:0000256" key="8">
    <source>
        <dbReference type="ARBA" id="ARBA00022927"/>
    </source>
</evidence>
<keyword evidence="12" id="KW-0325">Glycoprotein</keyword>
<evidence type="ECO:0000256" key="12">
    <source>
        <dbReference type="ARBA" id="ARBA00023180"/>
    </source>
</evidence>
<keyword evidence="3 16" id="KW-0812">Transmembrane</keyword>
<dbReference type="GO" id="GO:0032586">
    <property type="term" value="C:protein storage vacuole membrane"/>
    <property type="evidence" value="ECO:0007669"/>
    <property type="project" value="UniProtKB-SubCell"/>
</dbReference>
<dbReference type="InterPro" id="IPR046450">
    <property type="entry name" value="PA_dom_sf"/>
</dbReference>
<evidence type="ECO:0000256" key="13">
    <source>
        <dbReference type="ARBA" id="ARBA00046288"/>
    </source>
</evidence>
<keyword evidence="18" id="KW-0675">Receptor</keyword>
<dbReference type="SUPFAM" id="SSF57850">
    <property type="entry name" value="RING/U-box"/>
    <property type="match status" value="1"/>
</dbReference>
<dbReference type="Proteomes" id="UP000237347">
    <property type="component" value="Unassembled WGS sequence"/>
</dbReference>
<keyword evidence="7" id="KW-0862">Zinc</keyword>
<keyword evidence="4" id="KW-0479">Metal-binding</keyword>
<keyword evidence="10 16" id="KW-0472">Membrane</keyword>
<dbReference type="Gene3D" id="3.50.30.30">
    <property type="match status" value="1"/>
</dbReference>
<gene>
    <name evidence="18" type="primary">RMR1_0</name>
    <name evidence="18" type="ORF">CFP56_008911</name>
</gene>
<keyword evidence="11" id="KW-1015">Disulfide bond</keyword>
<dbReference type="Pfam" id="PF02225">
    <property type="entry name" value="PA"/>
    <property type="match status" value="1"/>
</dbReference>